<organism evidence="2 3">
    <name type="scientific">Bombardia bombarda</name>
    <dbReference type="NCBI Taxonomy" id="252184"/>
    <lineage>
        <taxon>Eukaryota</taxon>
        <taxon>Fungi</taxon>
        <taxon>Dikarya</taxon>
        <taxon>Ascomycota</taxon>
        <taxon>Pezizomycotina</taxon>
        <taxon>Sordariomycetes</taxon>
        <taxon>Sordariomycetidae</taxon>
        <taxon>Sordariales</taxon>
        <taxon>Lasiosphaeriaceae</taxon>
        <taxon>Bombardia</taxon>
    </lineage>
</organism>
<protein>
    <recommendedName>
        <fullName evidence="4">BCL5p</fullName>
    </recommendedName>
</protein>
<dbReference type="PANTHER" id="PTHR31642">
    <property type="entry name" value="TRICHOTHECENE 3-O-ACETYLTRANSFERASE"/>
    <property type="match status" value="1"/>
</dbReference>
<name>A0AA39TQV1_9PEZI</name>
<evidence type="ECO:0008006" key="4">
    <source>
        <dbReference type="Google" id="ProtNLM"/>
    </source>
</evidence>
<reference evidence="2" key="1">
    <citation type="submission" date="2023-06" db="EMBL/GenBank/DDBJ databases">
        <title>Genome-scale phylogeny and comparative genomics of the fungal order Sordariales.</title>
        <authorList>
            <consortium name="Lawrence Berkeley National Laboratory"/>
            <person name="Hensen N."/>
            <person name="Bonometti L."/>
            <person name="Westerberg I."/>
            <person name="Brannstrom I.O."/>
            <person name="Guillou S."/>
            <person name="Cros-Aarteil S."/>
            <person name="Calhoun S."/>
            <person name="Haridas S."/>
            <person name="Kuo A."/>
            <person name="Mondo S."/>
            <person name="Pangilinan J."/>
            <person name="Riley R."/>
            <person name="LaButti K."/>
            <person name="Andreopoulos B."/>
            <person name="Lipzen A."/>
            <person name="Chen C."/>
            <person name="Yanf M."/>
            <person name="Daum C."/>
            <person name="Ng V."/>
            <person name="Clum A."/>
            <person name="Steindorff A."/>
            <person name="Ohm R."/>
            <person name="Martin F."/>
            <person name="Silar P."/>
            <person name="Natvig D."/>
            <person name="Lalanne C."/>
            <person name="Gautier V."/>
            <person name="Ament-velasquez S.L."/>
            <person name="Kruys A."/>
            <person name="Hutchinson M.I."/>
            <person name="Powell A.J."/>
            <person name="Barry K."/>
            <person name="Miller A.N."/>
            <person name="Grigoriev I.V."/>
            <person name="Debuchy R."/>
            <person name="Gladieux P."/>
            <person name="Thoren M.H."/>
            <person name="Johannesson H."/>
        </authorList>
    </citation>
    <scope>NUCLEOTIDE SEQUENCE</scope>
    <source>
        <strain evidence="2">SMH3391-2</strain>
    </source>
</reference>
<evidence type="ECO:0000256" key="1">
    <source>
        <dbReference type="ARBA" id="ARBA00022679"/>
    </source>
</evidence>
<keyword evidence="1" id="KW-0808">Transferase</keyword>
<dbReference type="Gene3D" id="3.30.559.10">
    <property type="entry name" value="Chloramphenicol acetyltransferase-like domain"/>
    <property type="match status" value="2"/>
</dbReference>
<evidence type="ECO:0000313" key="2">
    <source>
        <dbReference type="EMBL" id="KAK0609737.1"/>
    </source>
</evidence>
<dbReference type="PROSITE" id="PS51257">
    <property type="entry name" value="PROKAR_LIPOPROTEIN"/>
    <property type="match status" value="1"/>
</dbReference>
<dbReference type="PANTHER" id="PTHR31642:SF310">
    <property type="entry name" value="FATTY ALCOHOL:CAFFEOYL-COA ACYLTRANSFERASE"/>
    <property type="match status" value="1"/>
</dbReference>
<dbReference type="InterPro" id="IPR050317">
    <property type="entry name" value="Plant_Fungal_Acyltransferase"/>
</dbReference>
<dbReference type="GO" id="GO:0016747">
    <property type="term" value="F:acyltransferase activity, transferring groups other than amino-acyl groups"/>
    <property type="evidence" value="ECO:0007669"/>
    <property type="project" value="TreeGrafter"/>
</dbReference>
<dbReference type="Pfam" id="PF02458">
    <property type="entry name" value="Transferase"/>
    <property type="match status" value="1"/>
</dbReference>
<sequence length="529" mass="59062">MLLVGRFSARQRQQPTVTQSMMFSAIISWLSGLACKTKHENVHGHDQTTETDDIYPLHFIDQASMVRSSIICYNFRFNHVLDAQALHASLLQLLQIGDWRKLGGRLRLNKEGKLEIHVSRHVKSKYDKVRFSHVQLDVAIGEHPLGARLPTETGSSPSIHQGFQPFRSFSHPSDMPAKLLVKHWLTSDEPILCLHITSFTDATLVALSHPHTLADAMGMAGIMTAWSHVLSGRPDLVVPVASPRHDVLSLVGEESDDRAQDRFILEHTLMKGVSMALFVVRVVWDLLTRREVPVHHVFLPAKFVSHLRQQARDELVQAPFLSDGDLITAYFSTMIIKSRLSTGTKSRPATIFNVFNLRGRIDDTFDPDQAYVQNMMLPCTTLLSAEETRSVTFPKVALGLRKSITTQTVDSQVRALVRIAKTSGATPMFVTSPASMVMACTNWSKAQFSRVVDFSAAAVPQHRGTPDADTKSDAPGKPAMFWGSEIASIVPPRDLTIIYGKNATGDYWILGNYRPETWDLIRKDFAAFD</sequence>
<dbReference type="InterPro" id="IPR023213">
    <property type="entry name" value="CAT-like_dom_sf"/>
</dbReference>
<gene>
    <name evidence="2" type="ORF">B0T17DRAFT_512570</name>
</gene>
<comment type="caution">
    <text evidence="2">The sequence shown here is derived from an EMBL/GenBank/DDBJ whole genome shotgun (WGS) entry which is preliminary data.</text>
</comment>
<accession>A0AA39TQV1</accession>
<keyword evidence="3" id="KW-1185">Reference proteome</keyword>
<dbReference type="AlphaFoldDB" id="A0AA39TQV1"/>
<evidence type="ECO:0000313" key="3">
    <source>
        <dbReference type="Proteomes" id="UP001174934"/>
    </source>
</evidence>
<dbReference type="Proteomes" id="UP001174934">
    <property type="component" value="Unassembled WGS sequence"/>
</dbReference>
<proteinExistence type="predicted"/>
<dbReference type="EMBL" id="JAULSR010000012">
    <property type="protein sequence ID" value="KAK0609737.1"/>
    <property type="molecule type" value="Genomic_DNA"/>
</dbReference>